<dbReference type="Proteomes" id="UP000750197">
    <property type="component" value="Unassembled WGS sequence"/>
</dbReference>
<feature type="region of interest" description="Disordered" evidence="5">
    <location>
        <begin position="480"/>
        <end position="504"/>
    </location>
</feature>
<dbReference type="InterPro" id="IPR015421">
    <property type="entry name" value="PyrdxlP-dep_Trfase_major"/>
</dbReference>
<name>A0A8J7YRA0_9ARCH</name>
<protein>
    <submittedName>
        <fullName evidence="6">Aminotransferase class III-fold pyridoxal phosphate-dependent enzyme</fullName>
    </submittedName>
</protein>
<dbReference type="CDD" id="cd00610">
    <property type="entry name" value="OAT_like"/>
    <property type="match status" value="1"/>
</dbReference>
<keyword evidence="6" id="KW-0808">Transferase</keyword>
<sequence>MTADVNVRVEAKGADRQQPPDRVVRFDLPDWVPGWARDAPKISVTPPGPRSREIVKMDKEYVSHAYDRVFTFTIERAAGAAVADVDGNVYIDWTSGIAVMNAGWGHPGVVEAIKSQSEKLIHSFANDIYFDKEAELAKILSDISFSGKLRGTFFGNSGAEAVGAAAKLASYSTKKFEFLSFYGAYHGRVGNALNFTSKLKYRFGYGPLNNTIFAPYAYCYRCPFKMEYPSCDLYCMHFMEEQVMNLGGGTGSLAAVVVEPVQGEGGYIVPPDTFMPFLRKFCDKNGALLIADEVQSGLGRTGRIWASEWTNTMPDILVAGKAVGGGIPLGAIIARPEIMKKWRPGAHSSTFGGNAIQMAAGIAHINAILTERLPERAIGAGEYIMKRLREMQERWDIIGDVRGRGLMIGVEFVKDRKTKEPLDLTQMQVKCFKKGLLTLTAGTYGNVMRIAPPLIISTEFIDRGLEIFESVVKEIQTELRNPPAAAAPAAPGQASGDLQQPATS</sequence>
<dbReference type="GO" id="GO:0008483">
    <property type="term" value="F:transaminase activity"/>
    <property type="evidence" value="ECO:0007669"/>
    <property type="project" value="UniProtKB-KW"/>
</dbReference>
<dbReference type="SUPFAM" id="SSF53383">
    <property type="entry name" value="PLP-dependent transferases"/>
    <property type="match status" value="1"/>
</dbReference>
<evidence type="ECO:0000256" key="5">
    <source>
        <dbReference type="SAM" id="MobiDB-lite"/>
    </source>
</evidence>
<dbReference type="EMBL" id="JAHEAC010000001">
    <property type="protein sequence ID" value="MBX8643117.1"/>
    <property type="molecule type" value="Genomic_DNA"/>
</dbReference>
<dbReference type="Gene3D" id="3.40.640.10">
    <property type="entry name" value="Type I PLP-dependent aspartate aminotransferase-like (Major domain)"/>
    <property type="match status" value="1"/>
</dbReference>
<dbReference type="FunFam" id="3.40.640.10:FF:000004">
    <property type="entry name" value="Acetylornithine aminotransferase"/>
    <property type="match status" value="1"/>
</dbReference>
<dbReference type="InterPro" id="IPR015424">
    <property type="entry name" value="PyrdxlP-dep_Trfase"/>
</dbReference>
<evidence type="ECO:0000256" key="2">
    <source>
        <dbReference type="ARBA" id="ARBA00008954"/>
    </source>
</evidence>
<keyword evidence="3 4" id="KW-0663">Pyridoxal phosphate</keyword>
<organism evidence="6 7">
    <name type="scientific">Candidatus Sysuiplasma superficiale</name>
    <dbReference type="NCBI Taxonomy" id="2823368"/>
    <lineage>
        <taxon>Archaea</taxon>
        <taxon>Methanobacteriati</taxon>
        <taxon>Thermoplasmatota</taxon>
        <taxon>Thermoplasmata</taxon>
        <taxon>Candidatus Sysuiplasmatales</taxon>
        <taxon>Candidatus Sysuiplasmataceae</taxon>
        <taxon>Candidatus Sysuiplasma</taxon>
    </lineage>
</organism>
<dbReference type="InterPro" id="IPR005814">
    <property type="entry name" value="Aminotrans_3"/>
</dbReference>
<reference evidence="6" key="1">
    <citation type="submission" date="2021-05" db="EMBL/GenBank/DDBJ databases">
        <title>Genomic insights into ecological role and evolution of a novel Thermoplasmata order Candidatus Sysuiplasmatales.</title>
        <authorList>
            <person name="Yuan Y."/>
        </authorList>
    </citation>
    <scope>NUCLEOTIDE SEQUENCE</scope>
    <source>
        <strain evidence="6">TUT19-bin139</strain>
    </source>
</reference>
<comment type="similarity">
    <text evidence="2 4">Belongs to the class-III pyridoxal-phosphate-dependent aminotransferase family.</text>
</comment>
<dbReference type="PANTHER" id="PTHR11986">
    <property type="entry name" value="AMINOTRANSFERASE CLASS III"/>
    <property type="match status" value="1"/>
</dbReference>
<comment type="caution">
    <text evidence="6">The sequence shown here is derived from an EMBL/GenBank/DDBJ whole genome shotgun (WGS) entry which is preliminary data.</text>
</comment>
<comment type="cofactor">
    <cofactor evidence="1">
        <name>pyridoxal 5'-phosphate</name>
        <dbReference type="ChEBI" id="CHEBI:597326"/>
    </cofactor>
</comment>
<dbReference type="InterPro" id="IPR050103">
    <property type="entry name" value="Class-III_PLP-dep_AT"/>
</dbReference>
<evidence type="ECO:0000256" key="4">
    <source>
        <dbReference type="RuleBase" id="RU003560"/>
    </source>
</evidence>
<dbReference type="InterPro" id="IPR049704">
    <property type="entry name" value="Aminotrans_3_PPA_site"/>
</dbReference>
<evidence type="ECO:0000256" key="1">
    <source>
        <dbReference type="ARBA" id="ARBA00001933"/>
    </source>
</evidence>
<feature type="compositionally biased region" description="Low complexity" evidence="5">
    <location>
        <begin position="482"/>
        <end position="491"/>
    </location>
</feature>
<dbReference type="GO" id="GO:0042802">
    <property type="term" value="F:identical protein binding"/>
    <property type="evidence" value="ECO:0007669"/>
    <property type="project" value="TreeGrafter"/>
</dbReference>
<proteinExistence type="inferred from homology"/>
<evidence type="ECO:0000256" key="3">
    <source>
        <dbReference type="ARBA" id="ARBA00022898"/>
    </source>
</evidence>
<dbReference type="GO" id="GO:0030170">
    <property type="term" value="F:pyridoxal phosphate binding"/>
    <property type="evidence" value="ECO:0007669"/>
    <property type="project" value="InterPro"/>
</dbReference>
<evidence type="ECO:0000313" key="6">
    <source>
        <dbReference type="EMBL" id="MBX8643117.1"/>
    </source>
</evidence>
<dbReference type="Gene3D" id="3.90.1150.10">
    <property type="entry name" value="Aspartate Aminotransferase, domain 1"/>
    <property type="match status" value="1"/>
</dbReference>
<accession>A0A8J7YRA0</accession>
<dbReference type="AlphaFoldDB" id="A0A8J7YRA0"/>
<evidence type="ECO:0000313" key="7">
    <source>
        <dbReference type="Proteomes" id="UP000750197"/>
    </source>
</evidence>
<dbReference type="PIRSF" id="PIRSF000521">
    <property type="entry name" value="Transaminase_4ab_Lys_Orn"/>
    <property type="match status" value="1"/>
</dbReference>
<dbReference type="Pfam" id="PF00202">
    <property type="entry name" value="Aminotran_3"/>
    <property type="match status" value="1"/>
</dbReference>
<dbReference type="InterPro" id="IPR015422">
    <property type="entry name" value="PyrdxlP-dep_Trfase_small"/>
</dbReference>
<gene>
    <name evidence="6" type="ORF">KIY12_00065</name>
</gene>
<dbReference type="PROSITE" id="PS00600">
    <property type="entry name" value="AA_TRANSFER_CLASS_3"/>
    <property type="match status" value="1"/>
</dbReference>
<keyword evidence="6" id="KW-0032">Aminotransferase</keyword>
<dbReference type="PANTHER" id="PTHR11986:SF58">
    <property type="entry name" value="LEUCINE_METHIONINE RACEMASE"/>
    <property type="match status" value="1"/>
</dbReference>